<reference evidence="2 3" key="1">
    <citation type="submission" date="2011-11" db="EMBL/GenBank/DDBJ databases">
        <title>Complete sequence of Granulicella mallensis MP5ACTX8.</title>
        <authorList>
            <consortium name="US DOE Joint Genome Institute"/>
            <person name="Lucas S."/>
            <person name="Copeland A."/>
            <person name="Lapidus A."/>
            <person name="Cheng J.-F."/>
            <person name="Goodwin L."/>
            <person name="Pitluck S."/>
            <person name="Peters L."/>
            <person name="Lu M."/>
            <person name="Detter J.C."/>
            <person name="Han C."/>
            <person name="Tapia R."/>
            <person name="Land M."/>
            <person name="Hauser L."/>
            <person name="Kyrpides N."/>
            <person name="Ivanova N."/>
            <person name="Mikhailova N."/>
            <person name="Pagani I."/>
            <person name="Rawat S."/>
            <person name="Mannisto M."/>
            <person name="Haggblom M."/>
            <person name="Woyke T."/>
        </authorList>
    </citation>
    <scope>NUCLEOTIDE SEQUENCE [LARGE SCALE GENOMIC DNA]</scope>
    <source>
        <strain evidence="3">ATCC BAA-1857 / DSM 23137 / MP5ACTX8</strain>
    </source>
</reference>
<dbReference type="AlphaFoldDB" id="G8NRB9"/>
<dbReference type="InterPro" id="IPR010364">
    <property type="entry name" value="Uncharacterised_IM_CreD"/>
</dbReference>
<dbReference type="PANTHER" id="PTHR30092:SF0">
    <property type="entry name" value="INNER MEMBRANE PROTEIN CRED"/>
    <property type="match status" value="1"/>
</dbReference>
<evidence type="ECO:0000256" key="1">
    <source>
        <dbReference type="SAM" id="Phobius"/>
    </source>
</evidence>
<dbReference type="Pfam" id="PF06123">
    <property type="entry name" value="CreD"/>
    <property type="match status" value="1"/>
</dbReference>
<dbReference type="PANTHER" id="PTHR30092">
    <property type="entry name" value="INNER MEMBRANE PROTEIN CRED"/>
    <property type="match status" value="1"/>
</dbReference>
<keyword evidence="1" id="KW-0472">Membrane</keyword>
<feature type="transmembrane region" description="Helical" evidence="1">
    <location>
        <begin position="191"/>
        <end position="210"/>
    </location>
</feature>
<dbReference type="KEGG" id="gma:AciX8_1861"/>
<proteinExistence type="predicted"/>
<keyword evidence="3" id="KW-1185">Reference proteome</keyword>
<feature type="transmembrane region" description="Helical" evidence="1">
    <location>
        <begin position="167"/>
        <end position="185"/>
    </location>
</feature>
<protein>
    <submittedName>
        <fullName evidence="2">Inner membrane CreD family protein</fullName>
    </submittedName>
</protein>
<feature type="transmembrane region" description="Helical" evidence="1">
    <location>
        <begin position="115"/>
        <end position="133"/>
    </location>
</feature>
<keyword evidence="1" id="KW-1133">Transmembrane helix</keyword>
<gene>
    <name evidence="2" type="ordered locus">AciX8_1861</name>
</gene>
<accession>G8NRB9</accession>
<evidence type="ECO:0000313" key="2">
    <source>
        <dbReference type="EMBL" id="AEU36197.1"/>
    </source>
</evidence>
<evidence type="ECO:0000313" key="3">
    <source>
        <dbReference type="Proteomes" id="UP000007113"/>
    </source>
</evidence>
<dbReference type="EMBL" id="CP003130">
    <property type="protein sequence ID" value="AEU36197.1"/>
    <property type="molecule type" value="Genomic_DNA"/>
</dbReference>
<feature type="transmembrane region" description="Helical" evidence="1">
    <location>
        <begin position="139"/>
        <end position="160"/>
    </location>
</feature>
<keyword evidence="1" id="KW-0812">Transmembrane</keyword>
<dbReference type="HOGENOM" id="CLU_113220_0_0_0"/>
<dbReference type="GO" id="GO:0005886">
    <property type="term" value="C:plasma membrane"/>
    <property type="evidence" value="ECO:0007669"/>
    <property type="project" value="TreeGrafter"/>
</dbReference>
<dbReference type="RefSeq" id="WP_014265076.1">
    <property type="nucleotide sequence ID" value="NC_016631.1"/>
</dbReference>
<feature type="transmembrane region" description="Helical" evidence="1">
    <location>
        <begin position="25"/>
        <end position="42"/>
    </location>
</feature>
<name>G8NRB9_GRAMM</name>
<dbReference type="STRING" id="682795.AciX8_1861"/>
<dbReference type="eggNOG" id="COG4452">
    <property type="taxonomic scope" value="Bacteria"/>
</dbReference>
<dbReference type="Proteomes" id="UP000007113">
    <property type="component" value="Chromosome"/>
</dbReference>
<dbReference type="OrthoDB" id="9791851at2"/>
<sequence length="240" mass="26290" precursor="true">MSTIFPPQPATPIASLKSRSMGTKFFLLFALAVLMSLPGFFVDSLADSRAEQRGAVTTYSNGTPQPPHTVLGIKMADSYRSIHRSLRYITLFLGLVFITYFLFEVTAKKRVHPGQYALVGVAQTIFYLLLLSLSELVGFDLGFLIAGAATVLLFSMNTAWLFVSRKLGLRALGVFSLLYAFIYVLLRLENYALLVGSCASFASIAATMYFTRNIDWYSPGGNDSPAPAGAPATTHESWLK</sequence>
<organism evidence="2 3">
    <name type="scientific">Granulicella mallensis (strain ATCC BAA-1857 / DSM 23137 / MP5ACTX8)</name>
    <dbReference type="NCBI Taxonomy" id="682795"/>
    <lineage>
        <taxon>Bacteria</taxon>
        <taxon>Pseudomonadati</taxon>
        <taxon>Acidobacteriota</taxon>
        <taxon>Terriglobia</taxon>
        <taxon>Terriglobales</taxon>
        <taxon>Acidobacteriaceae</taxon>
        <taxon>Granulicella</taxon>
    </lineage>
</organism>
<feature type="transmembrane region" description="Helical" evidence="1">
    <location>
        <begin position="85"/>
        <end position="103"/>
    </location>
</feature>